<feature type="region of interest" description="Disordered" evidence="1">
    <location>
        <begin position="519"/>
        <end position="552"/>
    </location>
</feature>
<evidence type="ECO:0000313" key="3">
    <source>
        <dbReference type="EMBL" id="PVU98427.1"/>
    </source>
</evidence>
<keyword evidence="4" id="KW-1185">Reference proteome</keyword>
<feature type="region of interest" description="Disordered" evidence="1">
    <location>
        <begin position="1"/>
        <end position="20"/>
    </location>
</feature>
<dbReference type="AlphaFoldDB" id="A0A2T9Z1F8"/>
<feature type="compositionally biased region" description="Polar residues" evidence="1">
    <location>
        <begin position="174"/>
        <end position="183"/>
    </location>
</feature>
<feature type="region of interest" description="Disordered" evidence="1">
    <location>
        <begin position="352"/>
        <end position="392"/>
    </location>
</feature>
<comment type="caution">
    <text evidence="3">The sequence shown here is derived from an EMBL/GenBank/DDBJ whole genome shotgun (WGS) entry which is preliminary data.</text>
</comment>
<evidence type="ECO:0000313" key="2">
    <source>
        <dbReference type="EMBL" id="PVU85145.1"/>
    </source>
</evidence>
<sequence>MKEKQTFARKKNRQSSEELVTKHVDWADEEEIIKAKSPINNQQTKPHRKERYRPENKRSAKKSRENFGAKQTNSNNLSALNNVPDSEILKKSKNNNQLPKINEAQSSNIKQPPKLGFMVGSSRESSINEKNNHSYLSSWQTTATNTATSSVEIYNLQHTTINNPNTSSPSPINENSDSENYINSATNSPQLIATNQDLPQTDNTNTNLPNPKIELLENNRNNQTTNFAGLSKPSASTSLNTMDHNKENNTHLDPLISQKNEMYKKGTTKMFMVSSESSVSDVDPKNPSNTPIQPRDAIDQVGSIHSSSSSCLLKTSQRICTDLSQLNSLQNSASSSFSESLKLRNDLQITPLREIKQTNQEDHNLEDNKSSDKIPINKENETKQPDTPLPEIKDTHFSVDILDENVYLKSSTYKAAQLQRQKIQQQNQNELTELHLEMMHSNMMSITGNQSKYVASLVTSLISDLEPMHKEVQNFPKQFYNWAKITGRPYEHSVLRSAHLSKRAIENKLTSNVGARSGISISSRYDNPKDIKRFGNENSFDPDSPRNRQSLDIPNDFEKIWDGLMPPDQDIETKPGTNGSKGTTINDNLDSLQWFRPLSHNEMSVYYVPKRTELYSNEVLERNYKCVYTSNSYMGVPGSGKYSNSILTINSKTENVLQQPKRGNKGNYDDAGIVNDWTSLINTLAEESSNPKNNEKKPLPGIFVPIDYKLQPSYLVKLINAKSELRLARRTMITAIREKIPQPPRLVTHSVSTLETWKGRRVPGLLNLDIYGGSSFIPEIKQLSNGRNYNETKTKRKGSKGTDTSVNGTKNKNDQRSIINQTSLALRKVRYKASKGIPLELLNYKAADMQTLERMITDYYQGVALNSETVADHGGDGGGYKNTSSNHPGIRVQRWTDLTMPATRILAIPQKYNEKIEYSVGKAGTGGSSQGLEGKSSDISGTNSPRTLREPLALSIRSRSLLLQPEQFEQKVEENEMAVKRSLLKQKENSVETGVIAEGGIGPLSVGNEQEQTELNVNKEYNNELYTSLMSKETTPVLNTNSLTYFHRSFSNHSLRDSIRNELKSKPTAAITETSLSTAESPEKQAISRDGSYSRGRRARKLENVGGPSNSPRVMRGIFTIKKQ</sequence>
<protein>
    <submittedName>
        <fullName evidence="3">Uncharacterized protein</fullName>
    </submittedName>
</protein>
<evidence type="ECO:0000313" key="4">
    <source>
        <dbReference type="Proteomes" id="UP000245699"/>
    </source>
</evidence>
<name>A0A2T9Z1F8_9FUNG</name>
<dbReference type="OrthoDB" id="5574788at2759"/>
<feature type="region of interest" description="Disordered" evidence="1">
    <location>
        <begin position="789"/>
        <end position="813"/>
    </location>
</feature>
<feature type="region of interest" description="Disordered" evidence="1">
    <location>
        <begin position="1069"/>
        <end position="1124"/>
    </location>
</feature>
<reference evidence="3 4" key="1">
    <citation type="journal article" date="2018" name="MBio">
        <title>Comparative Genomics Reveals the Core Gene Toolbox for the Fungus-Insect Symbiosis.</title>
        <authorList>
            <person name="Wang Y."/>
            <person name="Stata M."/>
            <person name="Wang W."/>
            <person name="Stajich J.E."/>
            <person name="White M.M."/>
            <person name="Moncalvo J.M."/>
        </authorList>
    </citation>
    <scope>NUCLEOTIDE SEQUENCE [LARGE SCALE GENOMIC DNA]</scope>
    <source>
        <strain evidence="3 4">AUS-77-4</strain>
    </source>
</reference>
<dbReference type="EMBL" id="MBFT01001142">
    <property type="protein sequence ID" value="PVU85145.1"/>
    <property type="molecule type" value="Genomic_DNA"/>
</dbReference>
<gene>
    <name evidence="3" type="ORF">BB559_001584</name>
    <name evidence="2" type="ORF">BB559_007192</name>
</gene>
<feature type="compositionally biased region" description="Basic and acidic residues" evidence="1">
    <location>
        <begin position="52"/>
        <end position="67"/>
    </location>
</feature>
<proteinExistence type="predicted"/>
<dbReference type="EMBL" id="MBFT01000080">
    <property type="protein sequence ID" value="PVU98427.1"/>
    <property type="molecule type" value="Genomic_DNA"/>
</dbReference>
<feature type="region of interest" description="Disordered" evidence="1">
    <location>
        <begin position="923"/>
        <end position="947"/>
    </location>
</feature>
<feature type="compositionally biased region" description="Basic and acidic residues" evidence="1">
    <location>
        <begin position="526"/>
        <end position="535"/>
    </location>
</feature>
<feature type="compositionally biased region" description="Polar residues" evidence="1">
    <location>
        <begin position="937"/>
        <end position="946"/>
    </location>
</feature>
<feature type="region of interest" description="Disordered" evidence="1">
    <location>
        <begin position="159"/>
        <end position="183"/>
    </location>
</feature>
<feature type="compositionally biased region" description="Polar residues" evidence="1">
    <location>
        <begin position="536"/>
        <end position="552"/>
    </location>
</feature>
<feature type="compositionally biased region" description="Low complexity" evidence="1">
    <location>
        <begin position="159"/>
        <end position="173"/>
    </location>
</feature>
<feature type="compositionally biased region" description="Polar residues" evidence="1">
    <location>
        <begin position="801"/>
        <end position="813"/>
    </location>
</feature>
<feature type="region of interest" description="Disordered" evidence="1">
    <location>
        <begin position="28"/>
        <end position="129"/>
    </location>
</feature>
<evidence type="ECO:0000256" key="1">
    <source>
        <dbReference type="SAM" id="MobiDB-lite"/>
    </source>
</evidence>
<dbReference type="Proteomes" id="UP000245699">
    <property type="component" value="Unassembled WGS sequence"/>
</dbReference>
<feature type="compositionally biased region" description="Polar residues" evidence="1">
    <location>
        <begin position="69"/>
        <end position="84"/>
    </location>
</feature>
<feature type="compositionally biased region" description="Basic and acidic residues" evidence="1">
    <location>
        <begin position="353"/>
        <end position="384"/>
    </location>
</feature>
<accession>A0A2T9Z1F8</accession>
<feature type="compositionally biased region" description="Polar residues" evidence="1">
    <location>
        <begin position="1071"/>
        <end position="1080"/>
    </location>
</feature>
<feature type="region of interest" description="Disordered" evidence="1">
    <location>
        <begin position="276"/>
        <end position="303"/>
    </location>
</feature>
<feature type="compositionally biased region" description="Polar residues" evidence="1">
    <location>
        <begin position="94"/>
        <end position="110"/>
    </location>
</feature>
<organism evidence="3 4">
    <name type="scientific">Furculomyces boomerangus</name>
    <dbReference type="NCBI Taxonomy" id="61424"/>
    <lineage>
        <taxon>Eukaryota</taxon>
        <taxon>Fungi</taxon>
        <taxon>Fungi incertae sedis</taxon>
        <taxon>Zoopagomycota</taxon>
        <taxon>Kickxellomycotina</taxon>
        <taxon>Harpellomycetes</taxon>
        <taxon>Harpellales</taxon>
        <taxon>Harpellaceae</taxon>
        <taxon>Furculomyces</taxon>
    </lineage>
</organism>